<evidence type="ECO:0000256" key="2">
    <source>
        <dbReference type="ARBA" id="ARBA00004496"/>
    </source>
</evidence>
<keyword evidence="5" id="KW-0274">FAD</keyword>
<reference evidence="7 8" key="1">
    <citation type="journal article" date="2014" name="Int. J. Syst. Evol. Microbiol.">
        <title>Complete genome sequence of Corynebacterium casei LMG S-19264T (=DSM 44701T), isolated from a smear-ripened cheese.</title>
        <authorList>
            <consortium name="US DOE Joint Genome Institute (JGI-PGF)"/>
            <person name="Walter F."/>
            <person name="Albersmeier A."/>
            <person name="Kalinowski J."/>
            <person name="Ruckert C."/>
        </authorList>
    </citation>
    <scope>NUCLEOTIDE SEQUENCE [LARGE SCALE GENOMIC DNA]</scope>
    <source>
        <strain evidence="7 8">NBRC 110095</strain>
    </source>
</reference>
<dbReference type="PRINTS" id="PR00411">
    <property type="entry name" value="PNDRDTASEI"/>
</dbReference>
<keyword evidence="4" id="KW-0285">Flavoprotein</keyword>
<dbReference type="SUPFAM" id="SSF55424">
    <property type="entry name" value="FAD/NAD-linked reductases, dimerisation (C-terminal) domain"/>
    <property type="match status" value="1"/>
</dbReference>
<dbReference type="PRINTS" id="PR00368">
    <property type="entry name" value="FADPNR"/>
</dbReference>
<comment type="cofactor">
    <cofactor evidence="1">
        <name>FAD</name>
        <dbReference type="ChEBI" id="CHEBI:57692"/>
    </cofactor>
</comment>
<dbReference type="EMBL" id="BSPD01000027">
    <property type="protein sequence ID" value="GLS25248.1"/>
    <property type="molecule type" value="Genomic_DNA"/>
</dbReference>
<dbReference type="InterPro" id="IPR036188">
    <property type="entry name" value="FAD/NAD-bd_sf"/>
</dbReference>
<evidence type="ECO:0000256" key="1">
    <source>
        <dbReference type="ARBA" id="ARBA00001974"/>
    </source>
</evidence>
<evidence type="ECO:0000256" key="4">
    <source>
        <dbReference type="ARBA" id="ARBA00022630"/>
    </source>
</evidence>
<dbReference type="Gene3D" id="3.50.50.60">
    <property type="entry name" value="FAD/NAD(P)-binding domain"/>
    <property type="match status" value="2"/>
</dbReference>
<dbReference type="AlphaFoldDB" id="A0AA37WKS4"/>
<gene>
    <name evidence="7" type="primary">sthA_1</name>
    <name evidence="7" type="ORF">GCM10007877_09620</name>
</gene>
<dbReference type="PANTHER" id="PTHR22912:SF93">
    <property type="entry name" value="SOLUBLE PYRIDINE NUCLEOTIDE TRANSHYDROGENASE"/>
    <property type="match status" value="1"/>
</dbReference>
<evidence type="ECO:0000256" key="5">
    <source>
        <dbReference type="ARBA" id="ARBA00022827"/>
    </source>
</evidence>
<sequence>MTYPDTPQTNTPESNPVPVILEHDQENPLQEMTEVDIAVIGSGPAGQSAALHAAFSGKRVALIERAKYFGGTSEVFGSIASRRLYQNVLQKVTSASLIPACLAARPGETEMRALINMEEVLESEHERVLQRLTHTNLLRIHGHARFKDNNTLSISRIQQPPLTLKAQQIILACGAHAVDQNPKNHIVKDQPSTNENRWVIDHEHCFDHESFLSILYLPKKLVIVGNNIKACETASVLQTLGVSVTLISHSLAPMPDQSKELQDQFLSHFLSQNGYWIPENQVTRIYWESVGNTFCELSDGTLIETEKVFIFEQTIPNTQALNVEDTDLKMDDNNTVRLATTYQTQVDNIYAIGRLTDINCSPEEASVQGREVIDTILQASTLPLSKQQQGKPNHWIPTRFYGFPEMAYVGEIAPYVLPQRPTTHIEESYDDALLDAPQINNSQVNNSIVIGRSQLYRTLEQQAVWNNMGIMSATGTLSLFADTETDAIIGAFIIGTGACELIEIARMALTHHYTLEDFIHSPMSSSTDTYAYTAAALNILQQKGC</sequence>
<keyword evidence="8" id="KW-1185">Reference proteome</keyword>
<evidence type="ECO:0000259" key="6">
    <source>
        <dbReference type="Pfam" id="PF07992"/>
    </source>
</evidence>
<dbReference type="InterPro" id="IPR016156">
    <property type="entry name" value="FAD/NAD-linked_Rdtase_dimer_sf"/>
</dbReference>
<organism evidence="7 8">
    <name type="scientific">Marinibactrum halimedae</name>
    <dbReference type="NCBI Taxonomy" id="1444977"/>
    <lineage>
        <taxon>Bacteria</taxon>
        <taxon>Pseudomonadati</taxon>
        <taxon>Pseudomonadota</taxon>
        <taxon>Gammaproteobacteria</taxon>
        <taxon>Cellvibrionales</taxon>
        <taxon>Cellvibrionaceae</taxon>
        <taxon>Marinibactrum</taxon>
    </lineage>
</organism>
<dbReference type="Gene3D" id="3.30.390.30">
    <property type="match status" value="1"/>
</dbReference>
<evidence type="ECO:0000313" key="7">
    <source>
        <dbReference type="EMBL" id="GLS25248.1"/>
    </source>
</evidence>
<dbReference type="RefSeq" id="WP_232594487.1">
    <property type="nucleotide sequence ID" value="NZ_BSPD01000027.1"/>
</dbReference>
<dbReference type="PANTHER" id="PTHR22912">
    <property type="entry name" value="DISULFIDE OXIDOREDUCTASE"/>
    <property type="match status" value="1"/>
</dbReference>
<proteinExistence type="inferred from homology"/>
<dbReference type="InterPro" id="IPR050151">
    <property type="entry name" value="Class-I_Pyr_Nuc-Dis_Oxidored"/>
</dbReference>
<evidence type="ECO:0000256" key="3">
    <source>
        <dbReference type="ARBA" id="ARBA00007532"/>
    </source>
</evidence>
<protein>
    <submittedName>
        <fullName evidence="7">Soluble pyridine nucleotide transhydrogenase</fullName>
    </submittedName>
</protein>
<dbReference type="GO" id="GO:0050660">
    <property type="term" value="F:flavin adenine dinucleotide binding"/>
    <property type="evidence" value="ECO:0007669"/>
    <property type="project" value="TreeGrafter"/>
</dbReference>
<dbReference type="Proteomes" id="UP001156870">
    <property type="component" value="Unassembled WGS sequence"/>
</dbReference>
<dbReference type="GO" id="GO:0004148">
    <property type="term" value="F:dihydrolipoyl dehydrogenase (NADH) activity"/>
    <property type="evidence" value="ECO:0007669"/>
    <property type="project" value="TreeGrafter"/>
</dbReference>
<dbReference type="GO" id="GO:0005829">
    <property type="term" value="C:cytosol"/>
    <property type="evidence" value="ECO:0007669"/>
    <property type="project" value="TreeGrafter"/>
</dbReference>
<dbReference type="Pfam" id="PF07992">
    <property type="entry name" value="Pyr_redox_2"/>
    <property type="match status" value="1"/>
</dbReference>
<accession>A0AA37WKS4</accession>
<comment type="caution">
    <text evidence="7">The sequence shown here is derived from an EMBL/GenBank/DDBJ whole genome shotgun (WGS) entry which is preliminary data.</text>
</comment>
<evidence type="ECO:0000313" key="8">
    <source>
        <dbReference type="Proteomes" id="UP001156870"/>
    </source>
</evidence>
<dbReference type="InterPro" id="IPR023753">
    <property type="entry name" value="FAD/NAD-binding_dom"/>
</dbReference>
<feature type="domain" description="FAD/NAD(P)-binding" evidence="6">
    <location>
        <begin position="36"/>
        <end position="363"/>
    </location>
</feature>
<comment type="similarity">
    <text evidence="3">Belongs to the class-I pyridine nucleotide-disulfide oxidoreductase family.</text>
</comment>
<comment type="subcellular location">
    <subcellularLocation>
        <location evidence="2">Cytoplasm</location>
    </subcellularLocation>
</comment>
<dbReference type="SUPFAM" id="SSF51905">
    <property type="entry name" value="FAD/NAD(P)-binding domain"/>
    <property type="match status" value="1"/>
</dbReference>
<name>A0AA37WKS4_9GAMM</name>
<dbReference type="GO" id="GO:0006103">
    <property type="term" value="P:2-oxoglutarate metabolic process"/>
    <property type="evidence" value="ECO:0007669"/>
    <property type="project" value="TreeGrafter"/>
</dbReference>